<keyword evidence="2" id="KW-0150">Chloroplast</keyword>
<evidence type="ECO:0000256" key="5">
    <source>
        <dbReference type="ARBA" id="ARBA00022737"/>
    </source>
</evidence>
<dbReference type="InterPro" id="IPR048289">
    <property type="entry name" value="RRM2_NsCP33-like"/>
</dbReference>
<dbReference type="InterPro" id="IPR035979">
    <property type="entry name" value="RBD_domain_sf"/>
</dbReference>
<proteinExistence type="predicted"/>
<reference evidence="10 11" key="1">
    <citation type="journal article" date="2024" name="Plant Biotechnol. J.">
        <title>Dendrobium thyrsiflorum genome and its molecular insights into genes involved in important horticultural traits.</title>
        <authorList>
            <person name="Chen B."/>
            <person name="Wang J.Y."/>
            <person name="Zheng P.J."/>
            <person name="Li K.L."/>
            <person name="Liang Y.M."/>
            <person name="Chen X.F."/>
            <person name="Zhang C."/>
            <person name="Zhao X."/>
            <person name="He X."/>
            <person name="Zhang G.Q."/>
            <person name="Liu Z.J."/>
            <person name="Xu Q."/>
        </authorList>
    </citation>
    <scope>NUCLEOTIDE SEQUENCE [LARGE SCALE GENOMIC DNA]</scope>
    <source>
        <strain evidence="10">GZMU011</strain>
    </source>
</reference>
<protein>
    <recommendedName>
        <fullName evidence="9">RRM domain-containing protein</fullName>
    </recommendedName>
</protein>
<dbReference type="GO" id="GO:0003723">
    <property type="term" value="F:RNA binding"/>
    <property type="evidence" value="ECO:0007669"/>
    <property type="project" value="UniProtKB-UniRule"/>
</dbReference>
<dbReference type="InterPro" id="IPR000504">
    <property type="entry name" value="RRM_dom"/>
</dbReference>
<dbReference type="PANTHER" id="PTHR48025">
    <property type="entry name" value="OS02G0815200 PROTEIN"/>
    <property type="match status" value="1"/>
</dbReference>
<evidence type="ECO:0000256" key="8">
    <source>
        <dbReference type="PROSITE-ProRule" id="PRU00176"/>
    </source>
</evidence>
<dbReference type="PROSITE" id="PS50102">
    <property type="entry name" value="RRM"/>
    <property type="match status" value="1"/>
</dbReference>
<evidence type="ECO:0000313" key="10">
    <source>
        <dbReference type="EMBL" id="KAL0913633.1"/>
    </source>
</evidence>
<keyword evidence="11" id="KW-1185">Reference proteome</keyword>
<keyword evidence="5" id="KW-0677">Repeat</keyword>
<dbReference type="EMBL" id="JANQDX010000013">
    <property type="protein sequence ID" value="KAL0913633.1"/>
    <property type="molecule type" value="Genomic_DNA"/>
</dbReference>
<evidence type="ECO:0000313" key="11">
    <source>
        <dbReference type="Proteomes" id="UP001552299"/>
    </source>
</evidence>
<evidence type="ECO:0000259" key="9">
    <source>
        <dbReference type="PROSITE" id="PS50102"/>
    </source>
</evidence>
<evidence type="ECO:0000256" key="2">
    <source>
        <dbReference type="ARBA" id="ARBA00022528"/>
    </source>
</evidence>
<feature type="domain" description="RRM" evidence="9">
    <location>
        <begin position="146"/>
        <end position="224"/>
    </location>
</feature>
<dbReference type="InterPro" id="IPR050502">
    <property type="entry name" value="Euk_RNA-bind_prot"/>
</dbReference>
<dbReference type="Pfam" id="PF00076">
    <property type="entry name" value="RRM_1"/>
    <property type="match status" value="1"/>
</dbReference>
<dbReference type="SMART" id="SM00360">
    <property type="entry name" value="RRM"/>
    <property type="match status" value="1"/>
</dbReference>
<organism evidence="10 11">
    <name type="scientific">Dendrobium thyrsiflorum</name>
    <name type="common">Pinecone-like raceme dendrobium</name>
    <name type="synonym">Orchid</name>
    <dbReference type="NCBI Taxonomy" id="117978"/>
    <lineage>
        <taxon>Eukaryota</taxon>
        <taxon>Viridiplantae</taxon>
        <taxon>Streptophyta</taxon>
        <taxon>Embryophyta</taxon>
        <taxon>Tracheophyta</taxon>
        <taxon>Spermatophyta</taxon>
        <taxon>Magnoliopsida</taxon>
        <taxon>Liliopsida</taxon>
        <taxon>Asparagales</taxon>
        <taxon>Orchidaceae</taxon>
        <taxon>Epidendroideae</taxon>
        <taxon>Malaxideae</taxon>
        <taxon>Dendrobiinae</taxon>
        <taxon>Dendrobium</taxon>
    </lineage>
</organism>
<dbReference type="GO" id="GO:0006397">
    <property type="term" value="P:mRNA processing"/>
    <property type="evidence" value="ECO:0007669"/>
    <property type="project" value="UniProtKB-KW"/>
</dbReference>
<keyword evidence="7" id="KW-0687">Ribonucleoprotein</keyword>
<keyword evidence="3" id="KW-0934">Plastid</keyword>
<dbReference type="GO" id="GO:1990904">
    <property type="term" value="C:ribonucleoprotein complex"/>
    <property type="evidence" value="ECO:0007669"/>
    <property type="project" value="UniProtKB-KW"/>
</dbReference>
<name>A0ABD0UTT0_DENTH</name>
<dbReference type="PANTHER" id="PTHR48025:SF9">
    <property type="entry name" value="OS02G0815200 PROTEIN"/>
    <property type="match status" value="1"/>
</dbReference>
<evidence type="ECO:0000256" key="4">
    <source>
        <dbReference type="ARBA" id="ARBA00022664"/>
    </source>
</evidence>
<comment type="caution">
    <text evidence="10">The sequence shown here is derived from an EMBL/GenBank/DDBJ whole genome shotgun (WGS) entry which is preliminary data.</text>
</comment>
<dbReference type="SUPFAM" id="SSF54928">
    <property type="entry name" value="RNA-binding domain, RBD"/>
    <property type="match status" value="1"/>
</dbReference>
<dbReference type="CDD" id="cd21608">
    <property type="entry name" value="RRM2_NsCP33_like"/>
    <property type="match status" value="1"/>
</dbReference>
<keyword evidence="4" id="KW-0507">mRNA processing</keyword>
<dbReference type="GO" id="GO:0009507">
    <property type="term" value="C:chloroplast"/>
    <property type="evidence" value="ECO:0007669"/>
    <property type="project" value="UniProtKB-SubCell"/>
</dbReference>
<evidence type="ECO:0000256" key="6">
    <source>
        <dbReference type="ARBA" id="ARBA00022884"/>
    </source>
</evidence>
<evidence type="ECO:0000256" key="7">
    <source>
        <dbReference type="ARBA" id="ARBA00023274"/>
    </source>
</evidence>
<dbReference type="AlphaFoldDB" id="A0ABD0UTT0"/>
<gene>
    <name evidence="10" type="ORF">M5K25_017111</name>
</gene>
<dbReference type="FunFam" id="3.30.70.330:FF:000361">
    <property type="entry name" value="28 kDa ribonucleoprotein, chloroplastic"/>
    <property type="match status" value="1"/>
</dbReference>
<accession>A0ABD0UTT0</accession>
<dbReference type="Proteomes" id="UP001552299">
    <property type="component" value="Unassembled WGS sequence"/>
</dbReference>
<dbReference type="Gene3D" id="3.30.70.330">
    <property type="match status" value="1"/>
</dbReference>
<keyword evidence="6 8" id="KW-0694">RNA-binding</keyword>
<sequence length="227" mass="25262">MTATAAVSISWFSSCTSRRHLLSIPVPKFTSPRFPLSSAVYHFTDQLSVAYVQHRRNLLKLTAAMTQGEVETDTEVAQAEAMAPLQNTKLYFGNLPYNCDSEQLAGVIQEHASPEMIEQYDGRTLRVKFSDKSKPPRVPIYVESELKLFVGNLCWSVTSEGLKQVFKDYGNLVSARVIYDGESGRSRGFGFVCFSNKEEMDSAMESLNGVELEGRALRISLALGKKT</sequence>
<evidence type="ECO:0000256" key="1">
    <source>
        <dbReference type="ARBA" id="ARBA00004229"/>
    </source>
</evidence>
<comment type="subcellular location">
    <subcellularLocation>
        <location evidence="1">Plastid</location>
        <location evidence="1">Chloroplast</location>
    </subcellularLocation>
</comment>
<dbReference type="InterPro" id="IPR012677">
    <property type="entry name" value="Nucleotide-bd_a/b_plait_sf"/>
</dbReference>
<evidence type="ECO:0000256" key="3">
    <source>
        <dbReference type="ARBA" id="ARBA00022640"/>
    </source>
</evidence>